<gene>
    <name evidence="1" type="ORF">PO127_06735</name>
</gene>
<dbReference type="Proteomes" id="UP001217776">
    <property type="component" value="Unassembled WGS sequence"/>
</dbReference>
<sequence>METSMKYHSFCSFTEIIQKKENPTESELSSAYEEFVNHLSLVASSELSIIGKLRKMRQLELELATYRNGKYSVPDNPTTIYLTKAVALVRTEIDLLHFAVDHPECHAVPPPVSKRGNTTPSLHWKSSLVNLMELITSLDYSGFVTDEKGNRHSFSALVTAFETFFHVTFSKPYDLRADLARRKKSLSVLLPKLKENYEKNIVNCGIDRR</sequence>
<dbReference type="EMBL" id="JAQNVG010000008">
    <property type="protein sequence ID" value="MDC2235445.1"/>
    <property type="molecule type" value="Genomic_DNA"/>
</dbReference>
<name>A0AAP3WFI8_BACT4</name>
<dbReference type="InterPro" id="IPR018534">
    <property type="entry name" value="Tet_reg_excision_RteC"/>
</dbReference>
<accession>A0AAP3WFI8</accession>
<protein>
    <submittedName>
        <fullName evidence="1">RteC domain-containing protein</fullName>
    </submittedName>
</protein>
<organism evidence="1 2">
    <name type="scientific">Bacteroides thetaiotaomicron</name>
    <dbReference type="NCBI Taxonomy" id="818"/>
    <lineage>
        <taxon>Bacteria</taxon>
        <taxon>Pseudomonadati</taxon>
        <taxon>Bacteroidota</taxon>
        <taxon>Bacteroidia</taxon>
        <taxon>Bacteroidales</taxon>
        <taxon>Bacteroidaceae</taxon>
        <taxon>Bacteroides</taxon>
    </lineage>
</organism>
<comment type="caution">
    <text evidence="1">The sequence shown here is derived from an EMBL/GenBank/DDBJ whole genome shotgun (WGS) entry which is preliminary data.</text>
</comment>
<proteinExistence type="predicted"/>
<dbReference type="RefSeq" id="WP_008766567.1">
    <property type="nucleotide sequence ID" value="NZ_CP103072.1"/>
</dbReference>
<dbReference type="AlphaFoldDB" id="A0AAP3WFI8"/>
<evidence type="ECO:0000313" key="2">
    <source>
        <dbReference type="Proteomes" id="UP001217776"/>
    </source>
</evidence>
<evidence type="ECO:0000313" key="1">
    <source>
        <dbReference type="EMBL" id="MDC2235445.1"/>
    </source>
</evidence>
<dbReference type="Pfam" id="PF09357">
    <property type="entry name" value="RteC"/>
    <property type="match status" value="1"/>
</dbReference>
<reference evidence="1" key="1">
    <citation type="submission" date="2022-10" db="EMBL/GenBank/DDBJ databases">
        <title>Human gut microbiome strain richness.</title>
        <authorList>
            <person name="Chen-Liaw A."/>
        </authorList>
    </citation>
    <scope>NUCLEOTIDE SEQUENCE</scope>
    <source>
        <strain evidence="1">1001283st1_A3_1001283B150304_161114</strain>
    </source>
</reference>